<dbReference type="InterPro" id="IPR012348">
    <property type="entry name" value="RNR-like"/>
</dbReference>
<accession>A0A6C0DL84</accession>
<dbReference type="Gene3D" id="1.10.620.20">
    <property type="entry name" value="Ribonucleotide Reductase, subunit A"/>
    <property type="match status" value="1"/>
</dbReference>
<sequence length="318" mass="37833">MEYILTEERTRLYPIQYPDIWDMYKKQFAAFWSVEEVSLVDDLNHWKKLDNDEKHFILMILGFFANSDFIVNENLDENFVEQIKVPELKMLYHYQEMMEDIHSQMYQVLIDTLVSEEETKDKLFNSVKDIDCIKKKAEWARKWIKEGSFVQRLVAFSIVEGIFFSASFCSIFWLKKQGLMPGLCQSNELISRDEGMHRDTAVMVYRNHIVNKIENKVIVDMIKDAVEVEKEFVKDSLPYNLKGMNKKLMCDYVEYVADHLSNELIGERIYKRENPFPWMSLISLENKGNFFERKVTNYAKQTVLSKKEENEISFDAEF</sequence>
<evidence type="ECO:0000313" key="3">
    <source>
        <dbReference type="EMBL" id="QHT16980.1"/>
    </source>
</evidence>
<dbReference type="CDD" id="cd01049">
    <property type="entry name" value="RNRR2"/>
    <property type="match status" value="1"/>
</dbReference>
<keyword evidence="2" id="KW-1133">Transmembrane helix</keyword>
<dbReference type="InterPro" id="IPR000358">
    <property type="entry name" value="RNR_small_fam"/>
</dbReference>
<dbReference type="InterPro" id="IPR030475">
    <property type="entry name" value="RNR_small_AS"/>
</dbReference>
<reference evidence="3" key="1">
    <citation type="journal article" date="2020" name="Nature">
        <title>Giant virus diversity and host interactions through global metagenomics.</title>
        <authorList>
            <person name="Schulz F."/>
            <person name="Roux S."/>
            <person name="Paez-Espino D."/>
            <person name="Jungbluth S."/>
            <person name="Walsh D.A."/>
            <person name="Denef V.J."/>
            <person name="McMahon K.D."/>
            <person name="Konstantinidis K.T."/>
            <person name="Eloe-Fadrosh E.A."/>
            <person name="Kyrpides N.C."/>
            <person name="Woyke T."/>
        </authorList>
    </citation>
    <scope>NUCLEOTIDE SEQUENCE</scope>
    <source>
        <strain evidence="3">GVMAG-M-3300023174-207</strain>
    </source>
</reference>
<dbReference type="GO" id="GO:0016491">
    <property type="term" value="F:oxidoreductase activity"/>
    <property type="evidence" value="ECO:0007669"/>
    <property type="project" value="InterPro"/>
</dbReference>
<dbReference type="InterPro" id="IPR033909">
    <property type="entry name" value="RNR_small"/>
</dbReference>
<dbReference type="GO" id="GO:0009263">
    <property type="term" value="P:deoxyribonucleotide biosynthetic process"/>
    <property type="evidence" value="ECO:0007669"/>
    <property type="project" value="InterPro"/>
</dbReference>
<feature type="transmembrane region" description="Helical" evidence="2">
    <location>
        <begin position="153"/>
        <end position="174"/>
    </location>
</feature>
<evidence type="ECO:0000256" key="1">
    <source>
        <dbReference type="ARBA" id="ARBA00009303"/>
    </source>
</evidence>
<proteinExistence type="inferred from homology"/>
<protein>
    <submittedName>
        <fullName evidence="3">Uncharacterized protein</fullName>
    </submittedName>
</protein>
<dbReference type="AlphaFoldDB" id="A0A6C0DL84"/>
<evidence type="ECO:0000256" key="2">
    <source>
        <dbReference type="SAM" id="Phobius"/>
    </source>
</evidence>
<organism evidence="3">
    <name type="scientific">viral metagenome</name>
    <dbReference type="NCBI Taxonomy" id="1070528"/>
    <lineage>
        <taxon>unclassified sequences</taxon>
        <taxon>metagenomes</taxon>
        <taxon>organismal metagenomes</taxon>
    </lineage>
</organism>
<dbReference type="EMBL" id="MN739629">
    <property type="protein sequence ID" value="QHT16980.1"/>
    <property type="molecule type" value="Genomic_DNA"/>
</dbReference>
<dbReference type="PANTHER" id="PTHR23409:SF18">
    <property type="entry name" value="RIBONUCLEOSIDE-DIPHOSPHATE REDUCTASE SUBUNIT M2"/>
    <property type="match status" value="1"/>
</dbReference>
<dbReference type="PANTHER" id="PTHR23409">
    <property type="entry name" value="RIBONUCLEOSIDE-DIPHOSPHATE REDUCTASE SMALL CHAIN"/>
    <property type="match status" value="1"/>
</dbReference>
<keyword evidence="2" id="KW-0812">Transmembrane</keyword>
<dbReference type="Pfam" id="PF00268">
    <property type="entry name" value="Ribonuc_red_sm"/>
    <property type="match status" value="1"/>
</dbReference>
<keyword evidence="2" id="KW-0472">Membrane</keyword>
<comment type="similarity">
    <text evidence="1">Belongs to the ribonucleoside diphosphate reductase small chain family.</text>
</comment>
<name>A0A6C0DL84_9ZZZZ</name>
<dbReference type="SUPFAM" id="SSF47240">
    <property type="entry name" value="Ferritin-like"/>
    <property type="match status" value="1"/>
</dbReference>
<dbReference type="PROSITE" id="PS00368">
    <property type="entry name" value="RIBORED_SMALL"/>
    <property type="match status" value="1"/>
</dbReference>
<dbReference type="InterPro" id="IPR009078">
    <property type="entry name" value="Ferritin-like_SF"/>
</dbReference>